<sequence length="94" mass="10633">MAAAKDQDIVGRLTDIIEDAPYGPWMQGLDINWILTVVFASPHLKYRTESWDYISKIGAYIAVPWLLIGDFNQVLSHEYKMGFGGTRLIPFGND</sequence>
<organism evidence="1 2">
    <name type="scientific">Catharanthus roseus</name>
    <name type="common">Madagascar periwinkle</name>
    <name type="synonym">Vinca rosea</name>
    <dbReference type="NCBI Taxonomy" id="4058"/>
    <lineage>
        <taxon>Eukaryota</taxon>
        <taxon>Viridiplantae</taxon>
        <taxon>Streptophyta</taxon>
        <taxon>Embryophyta</taxon>
        <taxon>Tracheophyta</taxon>
        <taxon>Spermatophyta</taxon>
        <taxon>Magnoliopsida</taxon>
        <taxon>eudicotyledons</taxon>
        <taxon>Gunneridae</taxon>
        <taxon>Pentapetalae</taxon>
        <taxon>asterids</taxon>
        <taxon>lamiids</taxon>
        <taxon>Gentianales</taxon>
        <taxon>Apocynaceae</taxon>
        <taxon>Rauvolfioideae</taxon>
        <taxon>Vinceae</taxon>
        <taxon>Catharanthinae</taxon>
        <taxon>Catharanthus</taxon>
    </lineage>
</organism>
<protein>
    <submittedName>
        <fullName evidence="1">Uncharacterized protein</fullName>
    </submittedName>
</protein>
<dbReference type="Proteomes" id="UP001060085">
    <property type="component" value="Linkage Group LG07"/>
</dbReference>
<dbReference type="EMBL" id="CM044707">
    <property type="protein sequence ID" value="KAI5655569.1"/>
    <property type="molecule type" value="Genomic_DNA"/>
</dbReference>
<accession>A0ACC0A439</accession>
<evidence type="ECO:0000313" key="1">
    <source>
        <dbReference type="EMBL" id="KAI5655569.1"/>
    </source>
</evidence>
<comment type="caution">
    <text evidence="1">The sequence shown here is derived from an EMBL/GenBank/DDBJ whole genome shotgun (WGS) entry which is preliminary data.</text>
</comment>
<evidence type="ECO:0000313" key="2">
    <source>
        <dbReference type="Proteomes" id="UP001060085"/>
    </source>
</evidence>
<name>A0ACC0A439_CATRO</name>
<keyword evidence="2" id="KW-1185">Reference proteome</keyword>
<gene>
    <name evidence="1" type="ORF">M9H77_32756</name>
</gene>
<proteinExistence type="predicted"/>
<reference evidence="2" key="1">
    <citation type="journal article" date="2023" name="Nat. Plants">
        <title>Single-cell RNA sequencing provides a high-resolution roadmap for understanding the multicellular compartmentation of specialized metabolism.</title>
        <authorList>
            <person name="Sun S."/>
            <person name="Shen X."/>
            <person name="Li Y."/>
            <person name="Li Y."/>
            <person name="Wang S."/>
            <person name="Li R."/>
            <person name="Zhang H."/>
            <person name="Shen G."/>
            <person name="Guo B."/>
            <person name="Wei J."/>
            <person name="Xu J."/>
            <person name="St-Pierre B."/>
            <person name="Chen S."/>
            <person name="Sun C."/>
        </authorList>
    </citation>
    <scope>NUCLEOTIDE SEQUENCE [LARGE SCALE GENOMIC DNA]</scope>
</reference>